<accession>A0A8X7ZIK9</accession>
<dbReference type="EMBL" id="JAAWWB010000013">
    <property type="protein sequence ID" value="KAG6768507.1"/>
    <property type="molecule type" value="Genomic_DNA"/>
</dbReference>
<dbReference type="OrthoDB" id="850522at2759"/>
<feature type="domain" description="Retrotransposon gag" evidence="2">
    <location>
        <begin position="102"/>
        <end position="199"/>
    </location>
</feature>
<dbReference type="InterPro" id="IPR054722">
    <property type="entry name" value="PolX-like_BBD"/>
</dbReference>
<evidence type="ECO:0000313" key="6">
    <source>
        <dbReference type="Proteomes" id="UP000886885"/>
    </source>
</evidence>
<comment type="caution">
    <text evidence="5">The sequence shown here is derived from an EMBL/GenBank/DDBJ whole genome shotgun (WGS) entry which is preliminary data.</text>
</comment>
<dbReference type="Pfam" id="PF14244">
    <property type="entry name" value="Retrotran_gag_3"/>
    <property type="match status" value="1"/>
</dbReference>
<sequence>MAESMSGSRVVSGENRKTISPYDITSLDNPGFTITQVQLKGNNYEEWACSFRTALRARKKFGFIDGSIARPSEESEDWEDWWTINSLLVSWIRNTIESTLRSTISHVEIARDLWLDIKDRFSITNGPRIQQLRSQLADCKQRGMTIMDYYGKLKQLWDELGNFEQLPVCKCGKCTCNLGSELEKRREEEKVHLFLMGLDEQRFGTTRSNILAQDPLPGLHKVYSILTQEEQVKGMTRGREEQGEFVAFVARTRTDGRHQGSMTRTDGQEKGICSHCHKSGHGEDNCFVLTGYPEWWGDRPRGDERREAGRGRGYSGGRGRGRGHRGTHRANAALTNIGSSSATVADAGGSSSLSFPVTGSVWILDTGASNHMTGSIEELTDLRIIDQCLVGLPDGSSALAVKEGTTVLDGDLCLANVLYAHDLIPEDMLEFDHSSSKSLPTIAPSASPHLEEEDNLLGRGHRQRYPSVRLHDYVTNTIQLSPSRSPLDPLHPSEEQGVIIAVLYGCNDVKVRPTFDAVIIMKCLRDSCRPYWKPDKKTVKSSSGYDAAREQGADFLSGKVFKELEDAWGGPELVSSVT</sequence>
<keyword evidence="6" id="KW-1185">Reference proteome</keyword>
<protein>
    <recommendedName>
        <fullName evidence="7">Retrotransposon Copia-like N-terminal domain-containing protein</fullName>
    </recommendedName>
</protein>
<proteinExistence type="predicted"/>
<reference evidence="5" key="1">
    <citation type="journal article" date="2020" name="bioRxiv">
        <title>Hybrid origin of Populus tomentosa Carr. identified through genome sequencing and phylogenomic analysis.</title>
        <authorList>
            <person name="An X."/>
            <person name="Gao K."/>
            <person name="Chen Z."/>
            <person name="Li J."/>
            <person name="Yang X."/>
            <person name="Yang X."/>
            <person name="Zhou J."/>
            <person name="Guo T."/>
            <person name="Zhao T."/>
            <person name="Huang S."/>
            <person name="Miao D."/>
            <person name="Khan W.U."/>
            <person name="Rao P."/>
            <person name="Ye M."/>
            <person name="Lei B."/>
            <person name="Liao W."/>
            <person name="Wang J."/>
            <person name="Ji L."/>
            <person name="Li Y."/>
            <person name="Guo B."/>
            <person name="Mustafa N.S."/>
            <person name="Li S."/>
            <person name="Yun Q."/>
            <person name="Keller S.R."/>
            <person name="Mao J."/>
            <person name="Zhang R."/>
            <person name="Strauss S.H."/>
        </authorList>
    </citation>
    <scope>NUCLEOTIDE SEQUENCE</scope>
    <source>
        <strain evidence="5">GM15</strain>
        <tissue evidence="5">Leaf</tissue>
    </source>
</reference>
<dbReference type="Proteomes" id="UP000886885">
    <property type="component" value="Chromosome 7A"/>
</dbReference>
<gene>
    <name evidence="5" type="ORF">POTOM_027428</name>
</gene>
<dbReference type="PANTHER" id="PTHR37610">
    <property type="entry name" value="CCHC-TYPE DOMAIN-CONTAINING PROTEIN"/>
    <property type="match status" value="1"/>
</dbReference>
<evidence type="ECO:0000259" key="3">
    <source>
        <dbReference type="Pfam" id="PF14244"/>
    </source>
</evidence>
<dbReference type="Pfam" id="PF03732">
    <property type="entry name" value="Retrotrans_gag"/>
    <property type="match status" value="1"/>
</dbReference>
<evidence type="ECO:0000313" key="5">
    <source>
        <dbReference type="EMBL" id="KAG6768507.1"/>
    </source>
</evidence>
<feature type="region of interest" description="Disordered" evidence="1">
    <location>
        <begin position="298"/>
        <end position="327"/>
    </location>
</feature>
<evidence type="ECO:0000256" key="1">
    <source>
        <dbReference type="SAM" id="MobiDB-lite"/>
    </source>
</evidence>
<dbReference type="InterPro" id="IPR029472">
    <property type="entry name" value="Copia-like_N"/>
</dbReference>
<dbReference type="Pfam" id="PF22936">
    <property type="entry name" value="Pol_BBD"/>
    <property type="match status" value="1"/>
</dbReference>
<evidence type="ECO:0000259" key="4">
    <source>
        <dbReference type="Pfam" id="PF22936"/>
    </source>
</evidence>
<evidence type="ECO:0008006" key="7">
    <source>
        <dbReference type="Google" id="ProtNLM"/>
    </source>
</evidence>
<feature type="domain" description="Retrovirus-related Pol polyprotein from transposon TNT 1-94-like beta-barrel" evidence="4">
    <location>
        <begin position="362"/>
        <end position="423"/>
    </location>
</feature>
<organism evidence="5 6">
    <name type="scientific">Populus tomentosa</name>
    <name type="common">Chinese white poplar</name>
    <dbReference type="NCBI Taxonomy" id="118781"/>
    <lineage>
        <taxon>Eukaryota</taxon>
        <taxon>Viridiplantae</taxon>
        <taxon>Streptophyta</taxon>
        <taxon>Embryophyta</taxon>
        <taxon>Tracheophyta</taxon>
        <taxon>Spermatophyta</taxon>
        <taxon>Magnoliopsida</taxon>
        <taxon>eudicotyledons</taxon>
        <taxon>Gunneridae</taxon>
        <taxon>Pentapetalae</taxon>
        <taxon>rosids</taxon>
        <taxon>fabids</taxon>
        <taxon>Malpighiales</taxon>
        <taxon>Salicaceae</taxon>
        <taxon>Saliceae</taxon>
        <taxon>Populus</taxon>
    </lineage>
</organism>
<dbReference type="PANTHER" id="PTHR37610:SF101">
    <property type="entry name" value="(RAPE) HYPOTHETICAL PROTEIN"/>
    <property type="match status" value="1"/>
</dbReference>
<evidence type="ECO:0000259" key="2">
    <source>
        <dbReference type="Pfam" id="PF03732"/>
    </source>
</evidence>
<feature type="compositionally biased region" description="Basic and acidic residues" evidence="1">
    <location>
        <begin position="298"/>
        <end position="310"/>
    </location>
</feature>
<dbReference type="AlphaFoldDB" id="A0A8X7ZIK9"/>
<feature type="domain" description="Retrotransposon Copia-like N-terminal" evidence="3">
    <location>
        <begin position="27"/>
        <end position="71"/>
    </location>
</feature>
<name>A0A8X7ZIK9_POPTO</name>
<dbReference type="InterPro" id="IPR005162">
    <property type="entry name" value="Retrotrans_gag_dom"/>
</dbReference>